<dbReference type="EMBL" id="LWGR01000021">
    <property type="protein sequence ID" value="KZM68327.1"/>
    <property type="molecule type" value="Genomic_DNA"/>
</dbReference>
<gene>
    <name evidence="2" type="ORF">AWN90_10575</name>
</gene>
<dbReference type="Pfam" id="PF03374">
    <property type="entry name" value="ANT"/>
    <property type="match status" value="1"/>
</dbReference>
<dbReference type="InterPro" id="IPR003497">
    <property type="entry name" value="BRO_N_domain"/>
</dbReference>
<organism evidence="2 3">
    <name type="scientific">Nocardia terpenica</name>
    <dbReference type="NCBI Taxonomy" id="455432"/>
    <lineage>
        <taxon>Bacteria</taxon>
        <taxon>Bacillati</taxon>
        <taxon>Actinomycetota</taxon>
        <taxon>Actinomycetes</taxon>
        <taxon>Mycobacteriales</taxon>
        <taxon>Nocardiaceae</taxon>
        <taxon>Nocardia</taxon>
    </lineage>
</organism>
<accession>A0A164H9X9</accession>
<dbReference type="InterPro" id="IPR005039">
    <property type="entry name" value="Ant_C"/>
</dbReference>
<evidence type="ECO:0000259" key="1">
    <source>
        <dbReference type="PROSITE" id="PS51750"/>
    </source>
</evidence>
<sequence length="282" mass="31077">MTTDLTLAAARADRDELARRTDTVEALMPFTYQGAAVRAIVIDGEPWFVARDLCGILGLGNVSMALRRLAPDEKGVNRIDTPGGPQDMAIVSESGMYALVLRSDKREAVDFRRWVTGEVLPAIRKTGSYSAQPAPTGEHLLALAVIEAQQLLAANTTTIEALGDKIATDAPKVAYHDRYVADTDLLKLRVVAANNGIGEQRLRQLLVERGWIYAETESRWSETKGGKEIRRRYSAYAHKRAYFRPVEVHESPRFRGEVMHTLKVTPAGAEAIARLVAAEHAD</sequence>
<dbReference type="RefSeq" id="WP_067579826.1">
    <property type="nucleotide sequence ID" value="NZ_JABMCZ010000002.1"/>
</dbReference>
<dbReference type="PROSITE" id="PS51750">
    <property type="entry name" value="BRO_N"/>
    <property type="match status" value="1"/>
</dbReference>
<evidence type="ECO:0000313" key="2">
    <source>
        <dbReference type="EMBL" id="KZM68327.1"/>
    </source>
</evidence>
<dbReference type="AlphaFoldDB" id="A0A164H9X9"/>
<protein>
    <recommendedName>
        <fullName evidence="1">Bro-N domain-containing protein</fullName>
    </recommendedName>
</protein>
<proteinExistence type="predicted"/>
<reference evidence="2 3" key="1">
    <citation type="submission" date="2016-04" db="EMBL/GenBank/DDBJ databases">
        <authorList>
            <person name="Evans L.H."/>
            <person name="Alamgir A."/>
            <person name="Owens N."/>
            <person name="Weber N.D."/>
            <person name="Virtaneva K."/>
            <person name="Barbian K."/>
            <person name="Babar A."/>
            <person name="Rosenke K."/>
        </authorList>
    </citation>
    <scope>NUCLEOTIDE SEQUENCE [LARGE SCALE GENOMIC DNA]</scope>
    <source>
        <strain evidence="2 3">IFM 0406</strain>
    </source>
</reference>
<dbReference type="PANTHER" id="PTHR36180">
    <property type="entry name" value="DNA-BINDING PROTEIN-RELATED-RELATED"/>
    <property type="match status" value="1"/>
</dbReference>
<dbReference type="SMART" id="SM01040">
    <property type="entry name" value="Bro-N"/>
    <property type="match status" value="1"/>
</dbReference>
<feature type="domain" description="Bro-N" evidence="1">
    <location>
        <begin position="25"/>
        <end position="127"/>
    </location>
</feature>
<keyword evidence="3" id="KW-1185">Reference proteome</keyword>
<comment type="caution">
    <text evidence="2">The sequence shown here is derived from an EMBL/GenBank/DDBJ whole genome shotgun (WGS) entry which is preliminary data.</text>
</comment>
<dbReference type="GO" id="GO:0003677">
    <property type="term" value="F:DNA binding"/>
    <property type="evidence" value="ECO:0007669"/>
    <property type="project" value="InterPro"/>
</dbReference>
<name>A0A164H9X9_9NOCA</name>
<dbReference type="Proteomes" id="UP000076512">
    <property type="component" value="Unassembled WGS sequence"/>
</dbReference>
<dbReference type="STRING" id="455432.AWN90_10575"/>
<dbReference type="Pfam" id="PF02498">
    <property type="entry name" value="Bro-N"/>
    <property type="match status" value="1"/>
</dbReference>
<evidence type="ECO:0000313" key="3">
    <source>
        <dbReference type="Proteomes" id="UP000076512"/>
    </source>
</evidence>
<dbReference type="PANTHER" id="PTHR36180:SF2">
    <property type="entry name" value="BRO FAMILY PROTEIN"/>
    <property type="match status" value="1"/>
</dbReference>